<dbReference type="Proteomes" id="UP001596105">
    <property type="component" value="Unassembled WGS sequence"/>
</dbReference>
<organism evidence="1 2">
    <name type="scientific">Cohnella suwonensis</name>
    <dbReference type="NCBI Taxonomy" id="696072"/>
    <lineage>
        <taxon>Bacteria</taxon>
        <taxon>Bacillati</taxon>
        <taxon>Bacillota</taxon>
        <taxon>Bacilli</taxon>
        <taxon>Bacillales</taxon>
        <taxon>Paenibacillaceae</taxon>
        <taxon>Cohnella</taxon>
    </lineage>
</organism>
<proteinExistence type="predicted"/>
<dbReference type="EMBL" id="JBHSMH010000077">
    <property type="protein sequence ID" value="MFC5470839.1"/>
    <property type="molecule type" value="Genomic_DNA"/>
</dbReference>
<evidence type="ECO:0000313" key="2">
    <source>
        <dbReference type="Proteomes" id="UP001596105"/>
    </source>
</evidence>
<name>A0ABW0LYE4_9BACL</name>
<gene>
    <name evidence="1" type="ORF">ACFPPD_19300</name>
</gene>
<comment type="caution">
    <text evidence="1">The sequence shown here is derived from an EMBL/GenBank/DDBJ whole genome shotgun (WGS) entry which is preliminary data.</text>
</comment>
<evidence type="ECO:0000313" key="1">
    <source>
        <dbReference type="EMBL" id="MFC5470839.1"/>
    </source>
</evidence>
<reference evidence="2" key="1">
    <citation type="journal article" date="2019" name="Int. J. Syst. Evol. Microbiol.">
        <title>The Global Catalogue of Microorganisms (GCM) 10K type strain sequencing project: providing services to taxonomists for standard genome sequencing and annotation.</title>
        <authorList>
            <consortium name="The Broad Institute Genomics Platform"/>
            <consortium name="The Broad Institute Genome Sequencing Center for Infectious Disease"/>
            <person name="Wu L."/>
            <person name="Ma J."/>
        </authorList>
    </citation>
    <scope>NUCLEOTIDE SEQUENCE [LARGE SCALE GENOMIC DNA]</scope>
    <source>
        <strain evidence="2">CCUG 57113</strain>
    </source>
</reference>
<accession>A0ABW0LYE4</accession>
<sequence>MISRSYANAEQLFQYTKDNGLEGTVNYNGTIGPKSYYYMDARPDNVWVKTKNYQHAVCQISAIRKGKFGWGLMIDGRYVGVLEFPPSASEKKAFFNVAKQIIRGENKEWIQLDPLLSCKIKYQCLTKKGLLRSPVFEGFAI</sequence>
<keyword evidence="2" id="KW-1185">Reference proteome</keyword>
<protein>
    <submittedName>
        <fullName evidence="1">Uncharacterized protein</fullName>
    </submittedName>
</protein>
<dbReference type="RefSeq" id="WP_209748067.1">
    <property type="nucleotide sequence ID" value="NZ_JBHSMH010000077.1"/>
</dbReference>